<protein>
    <submittedName>
        <fullName evidence="6">Reprolysin-like metallo-peptidase family M12B</fullName>
    </submittedName>
</protein>
<dbReference type="GO" id="GO:0006508">
    <property type="term" value="P:proteolysis"/>
    <property type="evidence" value="ECO:0007669"/>
    <property type="project" value="UniProtKB-KW"/>
</dbReference>
<dbReference type="AlphaFoldDB" id="A0A562SH28"/>
<name>A0A562SH28_9HYPH</name>
<keyword evidence="7" id="KW-1185">Reference proteome</keyword>
<evidence type="ECO:0000313" key="6">
    <source>
        <dbReference type="EMBL" id="TWI80050.1"/>
    </source>
</evidence>
<dbReference type="SUPFAM" id="SSF55486">
    <property type="entry name" value="Metalloproteases ('zincins'), catalytic domain"/>
    <property type="match status" value="1"/>
</dbReference>
<dbReference type="GO" id="GO:0008270">
    <property type="term" value="F:zinc ion binding"/>
    <property type="evidence" value="ECO:0007669"/>
    <property type="project" value="InterPro"/>
</dbReference>
<keyword evidence="3" id="KW-0378">Hydrolase</keyword>
<dbReference type="GO" id="GO:0031012">
    <property type="term" value="C:extracellular matrix"/>
    <property type="evidence" value="ECO:0007669"/>
    <property type="project" value="InterPro"/>
</dbReference>
<sequence>MTENDSAARGSEVTSTGPLCFCPADKTAAKKAPHIHIYGPAKAVCDTEKRGFKTPGNRSPLELVLHAGDGFVPLWAEGVTLHWRFQERSLLAFEDPDAARARIRSLMAKGLALWGDAVPVRFSEHNDLLDFEVVVRDQSRCSANGCVLASAFFPDAGQHELVLYPTLFEQIETEQIETLAHEFGHIFGLRHFFAQISETEWASETFGEQCRFTIMNYGPESVLTENDRRDLKTLYRLVWGGELKEINGTPVRLVQPFSAATTVPHVA</sequence>
<evidence type="ECO:0000313" key="7">
    <source>
        <dbReference type="Proteomes" id="UP000320593"/>
    </source>
</evidence>
<gene>
    <name evidence="6" type="ORF">JM93_04162</name>
</gene>
<keyword evidence="1" id="KW-0645">Protease</keyword>
<evidence type="ECO:0000256" key="4">
    <source>
        <dbReference type="ARBA" id="ARBA00022833"/>
    </source>
</evidence>
<proteinExistence type="predicted"/>
<feature type="domain" description="Peptidase metallopeptidase" evidence="5">
    <location>
        <begin position="71"/>
        <end position="237"/>
    </location>
</feature>
<evidence type="ECO:0000256" key="1">
    <source>
        <dbReference type="ARBA" id="ARBA00022670"/>
    </source>
</evidence>
<dbReference type="InterPro" id="IPR006026">
    <property type="entry name" value="Peptidase_Metallo"/>
</dbReference>
<dbReference type="RefSeq" id="WP_145347247.1">
    <property type="nucleotide sequence ID" value="NZ_SMLY01000079.1"/>
</dbReference>
<reference evidence="6 7" key="1">
    <citation type="submission" date="2019-07" db="EMBL/GenBank/DDBJ databases">
        <title>Genomic Encyclopedia of Archaeal and Bacterial Type Strains, Phase II (KMG-II): from individual species to whole genera.</title>
        <authorList>
            <person name="Goeker M."/>
        </authorList>
    </citation>
    <scope>NUCLEOTIDE SEQUENCE [LARGE SCALE GENOMIC DNA]</scope>
    <source>
        <strain evidence="6 7">ATCC BAA-252</strain>
    </source>
</reference>
<evidence type="ECO:0000259" key="5">
    <source>
        <dbReference type="SMART" id="SM00235"/>
    </source>
</evidence>
<comment type="caution">
    <text evidence="6">The sequence shown here is derived from an EMBL/GenBank/DDBJ whole genome shotgun (WGS) entry which is preliminary data.</text>
</comment>
<evidence type="ECO:0000256" key="2">
    <source>
        <dbReference type="ARBA" id="ARBA00022723"/>
    </source>
</evidence>
<dbReference type="SMART" id="SM00235">
    <property type="entry name" value="ZnMc"/>
    <property type="match status" value="1"/>
</dbReference>
<dbReference type="Gene3D" id="3.40.390.10">
    <property type="entry name" value="Collagenase (Catalytic Domain)"/>
    <property type="match status" value="1"/>
</dbReference>
<dbReference type="Proteomes" id="UP000320593">
    <property type="component" value="Unassembled WGS sequence"/>
</dbReference>
<dbReference type="EMBL" id="VLLF01000012">
    <property type="protein sequence ID" value="TWI80050.1"/>
    <property type="molecule type" value="Genomic_DNA"/>
</dbReference>
<accession>A0A562SH28</accession>
<dbReference type="OrthoDB" id="277230at2"/>
<dbReference type="Pfam" id="PF00413">
    <property type="entry name" value="Peptidase_M10"/>
    <property type="match status" value="1"/>
</dbReference>
<dbReference type="GO" id="GO:0004222">
    <property type="term" value="F:metalloendopeptidase activity"/>
    <property type="evidence" value="ECO:0007669"/>
    <property type="project" value="InterPro"/>
</dbReference>
<keyword evidence="4" id="KW-0862">Zinc</keyword>
<evidence type="ECO:0000256" key="3">
    <source>
        <dbReference type="ARBA" id="ARBA00022801"/>
    </source>
</evidence>
<dbReference type="InterPro" id="IPR024079">
    <property type="entry name" value="MetalloPept_cat_dom_sf"/>
</dbReference>
<dbReference type="InterPro" id="IPR001818">
    <property type="entry name" value="Pept_M10_metallopeptidase"/>
</dbReference>
<organism evidence="6 7">
    <name type="scientific">Roseibium hamelinense</name>
    <dbReference type="NCBI Taxonomy" id="150831"/>
    <lineage>
        <taxon>Bacteria</taxon>
        <taxon>Pseudomonadati</taxon>
        <taxon>Pseudomonadota</taxon>
        <taxon>Alphaproteobacteria</taxon>
        <taxon>Hyphomicrobiales</taxon>
        <taxon>Stappiaceae</taxon>
        <taxon>Roseibium</taxon>
    </lineage>
</organism>
<keyword evidence="2" id="KW-0479">Metal-binding</keyword>